<comment type="miscellaneous">
    <text evidence="33">HIV-1 lineages are divided in three main groups, M (for Major), O (for Outlier), and N (for New, or Non-M, Non-O). The vast majority of strains found worldwide belong to the group M. Group O seems to be endemic to and largely confined to Cameroon and neighboring countries in West Central Africa, where these viruses represent a small minority of HIV-1 strains. The group N is represented by a limited number of isolates from Cameroonian persons. The group M is further subdivided in 9 clades or subtypes (A to D, F to H, J and K).</text>
</comment>
<comment type="miscellaneous">
    <text evidence="33">Inhibitors targeting HIV-1 viral envelope proteins are used as antiretroviral drugs. Attachment of virions to the cell surface via non-specific interactions and CD4 binding can be blocked by inhibitors that include cyanovirin-N, cyclotriazadisulfonamide analogs, PRO 2000, TNX 355 and PRO 542. In addition, BMS 806 can block CD4-induced conformational changes. Env interactions with the coreceptor molecules can be targeted by CCR5 antagonists including SCH-D, maraviroc (UK 427857) and aplaviroc (GW 873140), and the CXCR4 antagonist AMD 070. Fusion of viral and cellular membranes can be inhibited by peptides such as enfuvirtide and tifuvirtide (T 1249). Resistance to inhibitors associated with mutations in Env are observed. Most of the time, single mutations confer only a modest reduction in drug susceptibility. Combination of several mutations is usually required to develop a high-level drug resistance.</text>
</comment>
<evidence type="ECO:0000256" key="19">
    <source>
        <dbReference type="ARBA" id="ARBA00022870"/>
    </source>
</evidence>
<keyword evidence="10 33" id="KW-1165">Clathrin-mediated endocytosis of virus by host</keyword>
<proteinExistence type="inferred from homology"/>
<dbReference type="InterPro" id="IPR037527">
    <property type="entry name" value="Gp160"/>
</dbReference>
<dbReference type="InterPro" id="IPR000328">
    <property type="entry name" value="GP41-like"/>
</dbReference>
<keyword evidence="14 33" id="KW-0812">Transmembrane</keyword>
<comment type="caution">
    <text evidence="33 34">Lacks conserved residue(s) required for the propagation of feature annotation.</text>
</comment>
<gene>
    <name evidence="33 38" type="primary">env</name>
</gene>
<comment type="subcellular location">
    <subcellularLocation>
        <location evidence="3">Host cell membrane</location>
        <topology evidence="3">Peripheral membrane protein</topology>
    </subcellularLocation>
    <subcellularLocation>
        <location evidence="1">Host cell membrane</location>
        <topology evidence="1">Single-pass type I membrane protein</topology>
    </subcellularLocation>
    <subcellularLocation>
        <location evidence="2">Host endosome membrane</location>
        <topology evidence="2">Peripheral membrane protein</topology>
    </subcellularLocation>
    <subcellularLocation>
        <location evidence="5">Host endosome membrane</location>
        <topology evidence="5">Single-pass type I membrane protein</topology>
    </subcellularLocation>
    <subcellularLocation>
        <location evidence="6">Virion membrane</location>
        <topology evidence="6">Peripheral membrane protein</topology>
    </subcellularLocation>
    <subcellularLocation>
        <location evidence="4">Virion membrane</location>
        <topology evidence="4">Single-pass type I membrane protein</topology>
    </subcellularLocation>
</comment>
<evidence type="ECO:0000256" key="16">
    <source>
        <dbReference type="ARBA" id="ARBA00022729"/>
    </source>
</evidence>
<evidence type="ECO:0000256" key="13">
    <source>
        <dbReference type="ARBA" id="ARBA00022685"/>
    </source>
</evidence>
<dbReference type="GO" id="GO:1903911">
    <property type="term" value="P:positive regulation of receptor clustering"/>
    <property type="evidence" value="ECO:0007669"/>
    <property type="project" value="UniProtKB-UniRule"/>
</dbReference>
<evidence type="ECO:0000256" key="23">
    <source>
        <dbReference type="ARBA" id="ARBA00023046"/>
    </source>
</evidence>
<evidence type="ECO:0000256" key="24">
    <source>
        <dbReference type="ARBA" id="ARBA00023054"/>
    </source>
</evidence>
<evidence type="ECO:0000259" key="37">
    <source>
        <dbReference type="Pfam" id="PF00517"/>
    </source>
</evidence>
<dbReference type="SUPFAM" id="SSF56502">
    <property type="entry name" value="gp120 core"/>
    <property type="match status" value="2"/>
</dbReference>
<sequence length="850" mass="96952">MRVTGIRKNYQHLWRWGTMLLGILMICSAAGNLWVTVYYGVPVWKEATTTLFCASDAKAYDTEVHNVWATHACVPTDPNPQEVVLENVTENFNMWKNNMVEQMHEDIISLWDQSLKPCVKLTPLCVTLNCTDDVRNATSTNSSWGKPMEKGEIKNCSFNITTSIRDKVQKQYALFYKLDVVPIDKYNTNYRLISCNTSVIKQACPKVSFEPIPIHYCAPAGFAILKCNDNKFNGTGPCTNVSTVQCTHGIRPVVSTQLLLNGSLAEEEVVIRSEDFTNNAKTIMVQLNVSVEINCTRPIKYIRKSIHIGSGRAWYATGDIIGDIRQAHCNISRANWNNTLRQIVEKLGKQFGNNKTIVFNHSSGGDPEIVMHSFNCGGEFFYCNSTKLFNSTWTWNNSTWNNTKRSNDIEEIITLPCRIKQIINMWQEVGKAMYTPPIRGQIRCSSNITGLLLTRDGGMNNTNEIFRPGGGDMRDNWRSELYKYKVVRIEPLGVAPTEAKRRVVQREKRAVGIGAVFLGFLGAAGSTMGAAAVTLTVQARLLLSGIVQQQNNLLRAIEAQQHLLQLTVWGIKQLQARVLAVERYLRDQQLLGIWGCSGKLICTTAVPWNTSWSNKSLNEIWNNMTWMEWEKEIDNYTNLIYNLLEESQNQQEKNEQELLALDKWANLWNWFDISNWLWYIKIFIMIVGGLVGLRIVFAVLSIVNRVRQGYSPLSFQTRLPAPRGPDRPEGIEEEGGERDRDRSVRLVDGFLALFWDDLRSLCLFSYHRLRDLLLIVELVGRRGWEALKYWWNLLQYWSQELKKSAVSLLNATAVAVAEGTDRVIEALQRAYRAILLIPRRIRQGLERLLL</sequence>
<evidence type="ECO:0000256" key="29">
    <source>
        <dbReference type="ARBA" id="ARBA00023280"/>
    </source>
</evidence>
<evidence type="ECO:0000256" key="2">
    <source>
        <dbReference type="ARBA" id="ARBA00004433"/>
    </source>
</evidence>
<keyword evidence="8 33" id="KW-1170">Fusion of virus membrane with host endosomal membrane</keyword>
<evidence type="ECO:0000256" key="34">
    <source>
        <dbReference type="RuleBase" id="RU363095"/>
    </source>
</evidence>
<keyword evidence="29 33" id="KW-0899">Viral immunoevasion</keyword>
<comment type="domain">
    <text evidence="33">The CD4-binding region is targeted by the antibody b12.</text>
</comment>
<evidence type="ECO:0000313" key="38">
    <source>
        <dbReference type="EMBL" id="AEK77338.1"/>
    </source>
</evidence>
<evidence type="ECO:0000256" key="31">
    <source>
        <dbReference type="ARBA" id="ARBA00023296"/>
    </source>
</evidence>
<evidence type="ECO:0000256" key="35">
    <source>
        <dbReference type="SAM" id="MobiDB-lite"/>
    </source>
</evidence>
<feature type="disulfide bond" evidence="33">
    <location>
        <begin position="53"/>
        <end position="73"/>
    </location>
</feature>
<evidence type="ECO:0000256" key="22">
    <source>
        <dbReference type="ARBA" id="ARBA00022989"/>
    </source>
</evidence>
<dbReference type="FunFam" id="2.170.40.20:FF:000001">
    <property type="entry name" value="Envelope glycoprotein gp160"/>
    <property type="match status" value="1"/>
</dbReference>
<evidence type="ECO:0000256" key="10">
    <source>
        <dbReference type="ARBA" id="ARBA00022570"/>
    </source>
</evidence>
<dbReference type="GO" id="GO:0020002">
    <property type="term" value="C:host cell plasma membrane"/>
    <property type="evidence" value="ECO:0007669"/>
    <property type="project" value="UniProtKB-SubCell"/>
</dbReference>
<evidence type="ECO:0000256" key="28">
    <source>
        <dbReference type="ARBA" id="ARBA00023180"/>
    </source>
</evidence>
<comment type="domain">
    <text evidence="33">Some of the most genetically diverse regions of the viral genome are present in Env. They are called variable regions 1 through 5 (V1 through V5). Coreceptor usage of gp120 is determined mainly by the primary structure of the third variable region (V3) in the outer domain of gp120. The sequence of V3 determines which coreceptor, CCR5 and/or CXCR4 (corresponding to R5/macrophage, X4/T cell and R5X4/T cell and macrophage tropism), is used to trigger the fusion potential of the Env complex, and hence which cells the virus can infect. Binding to CCR5 involves a region adjacent in addition to V3.</text>
</comment>
<feature type="region of interest" description="Fusion peptide" evidence="33">
    <location>
        <begin position="510"/>
        <end position="530"/>
    </location>
</feature>
<dbReference type="EMBL" id="JN176484">
    <property type="protein sequence ID" value="AEK77338.1"/>
    <property type="molecule type" value="Genomic_DNA"/>
</dbReference>
<evidence type="ECO:0000256" key="14">
    <source>
        <dbReference type="ARBA" id="ARBA00022692"/>
    </source>
</evidence>
<dbReference type="Gene3D" id="1.20.5.490">
    <property type="entry name" value="Single helix bin"/>
    <property type="match status" value="1"/>
</dbReference>
<dbReference type="GO" id="GO:0016020">
    <property type="term" value="C:membrane"/>
    <property type="evidence" value="ECO:0007669"/>
    <property type="project" value="UniProtKB-UniRule"/>
</dbReference>
<feature type="short sequence motif" description="YXXL motif; contains endocytosis signal" evidence="33">
    <location>
        <begin position="710"/>
        <end position="713"/>
    </location>
</feature>
<keyword evidence="25 33" id="KW-0472">Membrane</keyword>
<evidence type="ECO:0000256" key="7">
    <source>
        <dbReference type="ARBA" id="ARBA00022506"/>
    </source>
</evidence>
<evidence type="ECO:0000256" key="27">
    <source>
        <dbReference type="ARBA" id="ARBA00023157"/>
    </source>
</evidence>
<comment type="subcellular location">
    <molecule>Surface protein gp120</molecule>
    <subcellularLocation>
        <location evidence="33">Virion membrane</location>
        <topology evidence="33">Peripheral membrane protein</topology>
    </subcellularLocation>
    <subcellularLocation>
        <location evidence="33">Host cell membrane</location>
        <topology evidence="33">Peripheral membrane protein</topology>
    </subcellularLocation>
    <subcellularLocation>
        <location evidence="33">Host endosome membrane</location>
        <topology evidence="33">Single-pass type I membrane protein</topology>
    </subcellularLocation>
    <text evidence="33">The surface protein is not anchored to the viral envelope, but associates with the extravirion surface through its binding to TM. It is probably concentrated at the site of budding and incorporated into the virions possibly by contacts between the cytoplasmic tail of Env and the N-terminus of Gag.</text>
</comment>
<dbReference type="CDD" id="cd09909">
    <property type="entry name" value="HIV-1-like_HR1-HR2"/>
    <property type="match status" value="1"/>
</dbReference>
<evidence type="ECO:0000256" key="1">
    <source>
        <dbReference type="ARBA" id="ARBA00004402"/>
    </source>
</evidence>
<comment type="function">
    <text evidence="33">Surface protein gp120: Attaches the virus to the host lymphoid cell by binding to the primary receptor CD4. This interaction induces a structural rearrangement creating a high affinity binding site for a chemokine coreceptor like CXCR4 and/or CCR5. Acts as a ligand for CD209/DC-SIGN and CLEC4M/DC-SIGNR, which are respectively found on dendritic cells (DCs), and on endothelial cells of liver sinusoids and lymph node sinuses. These interactions allow capture of viral particles at mucosal surfaces by these cells and subsequent transmission to permissive cells. HIV subverts the migration properties of dendritic cells to gain access to CD4+ T-cells in lymph nodes. Virus transmission to permissive T-cells occurs either in trans (without DCs infection, through viral capture and transmission), or in cis (following DCs productive infection, through the usual CD4-gp120 interaction), thereby inducing a robust infection. In trans infection, bound virions remain infectious over days and it is proposed that they are not degraded, but protected in non-lysosomal acidic organelles within the DCs close to the cell membrane thus contributing to the viral infectious potential during DCs' migration from the periphery to the lymphoid tissues. On arrival at lymphoid tissues, intact virions recycle back to DCs' cell surface allowing virus transmission to CD4+ T-cells.</text>
</comment>
<comment type="function">
    <text evidence="33">Envelope glycoprotein gp160: Oligomerizes in the host endoplasmic reticulum into predominantly trimers. In a second time, gp160 transits in the host Golgi, where glycosylation is completed. The precursor is then proteolytically cleaved in the trans-Golgi and thereby activated by cellular furin or furin-like proteases to produce gp120 and gp41.</text>
</comment>
<dbReference type="GO" id="GO:0019062">
    <property type="term" value="P:virion attachment to host cell"/>
    <property type="evidence" value="ECO:0007669"/>
    <property type="project" value="UniProtKB-UniRule"/>
</dbReference>
<evidence type="ECO:0000256" key="4">
    <source>
        <dbReference type="ARBA" id="ARBA00004563"/>
    </source>
</evidence>
<feature type="site" description="Cleavage; by host furin" evidence="33">
    <location>
        <begin position="509"/>
        <end position="510"/>
    </location>
</feature>
<protein>
    <recommendedName>
        <fullName evidence="33">Envelope glycoprotein gp160</fullName>
    </recommendedName>
    <alternativeName>
        <fullName evidence="33">Env polyprotein</fullName>
    </alternativeName>
    <component>
        <recommendedName>
            <fullName evidence="33">Surface protein gp120</fullName>
            <shortName evidence="33">SU</shortName>
        </recommendedName>
        <alternativeName>
            <fullName evidence="33">Glycoprotein 120</fullName>
            <shortName evidence="33">gp120</shortName>
        </alternativeName>
    </component>
    <component>
        <recommendedName>
            <fullName evidence="33">Transmembrane protein gp41</fullName>
            <shortName evidence="33">TM</shortName>
        </recommendedName>
        <alternativeName>
            <fullName evidence="33">Glycoprotein 41</fullName>
            <shortName evidence="33">gp41</shortName>
        </alternativeName>
    </component>
</protein>
<organism evidence="38">
    <name type="scientific">Human immunodeficiency virus type 1</name>
    <name type="common">HIV-1</name>
    <dbReference type="NCBI Taxonomy" id="11676"/>
    <lineage>
        <taxon>Viruses</taxon>
        <taxon>Riboviria</taxon>
        <taxon>Pararnavirae</taxon>
        <taxon>Artverviricota</taxon>
        <taxon>Revtraviricetes</taxon>
        <taxon>Ortervirales</taxon>
        <taxon>Retroviridae</taxon>
        <taxon>Orthoretrovirinae</taxon>
        <taxon>Lentivirus</taxon>
        <taxon>Lentivirus humimdef1</taxon>
    </lineage>
</organism>
<feature type="domain" description="Retroviral envelope protein GP41-like" evidence="37">
    <location>
        <begin position="528"/>
        <end position="717"/>
    </location>
</feature>
<evidence type="ECO:0000256" key="5">
    <source>
        <dbReference type="ARBA" id="ARBA00004578"/>
    </source>
</evidence>
<accession>G1FEC7</accession>
<feature type="disulfide bond" evidence="33">
    <location>
        <begin position="227"/>
        <end position="238"/>
    </location>
</feature>
<feature type="region of interest" description="Disordered" evidence="35">
    <location>
        <begin position="717"/>
        <end position="738"/>
    </location>
</feature>
<keyword evidence="15 33" id="KW-0053">Apoptosis</keyword>
<feature type="transmembrane region" description="Helical" evidence="34">
    <location>
        <begin position="510"/>
        <end position="533"/>
    </location>
</feature>
<keyword evidence="12 33" id="KW-1162">Viral penetration into host cytoplasm</keyword>
<evidence type="ECO:0000256" key="33">
    <source>
        <dbReference type="HAMAP-Rule" id="MF_04083"/>
    </source>
</evidence>
<comment type="subunit">
    <text evidence="33">The mature envelope protein (Env) consists of a homotrimer of non-covalently associated gp120-gp41 heterodimers. The resulting complex protrudes from the virus surface as a spike. There seems to be as few as 10 spikes on the average virion. Surface protein gp120 interacts with host CD4, CCR5 and CXCR4. Gp120 also interacts with the C-type lectins CD209/DC-SIGN and CLEC4M/DC-SIGNR (collectively referred to as DC-SIGN(R)). Gp120 and gp41 interact with GalCer. Gp120 interacts with host ITGA4/ITGB7 complex; on CD4+ T-cells, this interaction results in rapid activation of integrin ITGAL/LFA-1, which facilitates efficient cell-to-cell spreading of HIV-1. Gp120 interacts with cell-associated heparan sulfate; this interaction increases virus infectivity on permissive cells and may be involved in infection of CD4- cells.</text>
</comment>
<dbReference type="SUPFAM" id="SSF58069">
    <property type="entry name" value="Virus ectodomain"/>
    <property type="match status" value="1"/>
</dbReference>
<keyword evidence="31 33" id="KW-1160">Virus entry into host cell</keyword>
<comment type="subcellular location">
    <molecule>Transmembrane protein gp41</molecule>
    <subcellularLocation>
        <location evidence="33">Virion membrane</location>
        <topology evidence="33">Single-pass type I membrane protein</topology>
    </subcellularLocation>
    <subcellularLocation>
        <location evidence="33">Host cell membrane</location>
        <topology evidence="33">Single-pass type I membrane protein</topology>
    </subcellularLocation>
    <subcellularLocation>
        <location evidence="33">Host endosome membrane</location>
        <topology evidence="33">Single-pass type I membrane protein</topology>
    </subcellularLocation>
    <text evidence="33">It is probably concentrated at the site of budding and incorporated into the virions possibly by contacts between the cytoplasmic tail of Env and the N-terminus of Gag.</text>
</comment>
<feature type="disulfide bond" evidence="33">
    <location>
        <begin position="125"/>
        <end position="195"/>
    </location>
</feature>
<evidence type="ECO:0000256" key="26">
    <source>
        <dbReference type="ARBA" id="ARBA00023139"/>
    </source>
</evidence>
<evidence type="ECO:0000256" key="15">
    <source>
        <dbReference type="ARBA" id="ARBA00022703"/>
    </source>
</evidence>
<dbReference type="GO" id="GO:0019031">
    <property type="term" value="C:viral envelope"/>
    <property type="evidence" value="ECO:0007669"/>
    <property type="project" value="UniProtKB-KW"/>
</dbReference>
<keyword evidence="16 33" id="KW-0732">Signal</keyword>
<evidence type="ECO:0000256" key="8">
    <source>
        <dbReference type="ARBA" id="ARBA00022510"/>
    </source>
</evidence>
<comment type="similarity">
    <text evidence="33">Belongs to the HIV-1 env protein family.</text>
</comment>
<dbReference type="GO" id="GO:0044175">
    <property type="term" value="C:host cell endosome membrane"/>
    <property type="evidence" value="ECO:0007669"/>
    <property type="project" value="UniProtKB-SubCell"/>
</dbReference>
<keyword evidence="7 33" id="KW-1168">Fusion of virus membrane with host membrane</keyword>
<feature type="transmembrane region" description="Helical" evidence="34">
    <location>
        <begin position="20"/>
        <end position="41"/>
    </location>
</feature>
<feature type="transmembrane region" description="Helical" evidence="34">
    <location>
        <begin position="676"/>
        <end position="703"/>
    </location>
</feature>
<evidence type="ECO:0000256" key="32">
    <source>
        <dbReference type="ARBA" id="ARBA00062028"/>
    </source>
</evidence>
<comment type="PTM">
    <text evidence="33">Palmitoylation of the transmembrane protein and of Env polyprotein (prior to its proteolytic cleavage) is essential for their association with host cell membrane lipid rafts. Palmitoylation is therefore required for envelope trafficking to classical lipid rafts, but not for viral replication.</text>
</comment>
<comment type="PTM">
    <text evidence="33">Highly glycosylated by host. The high number of glycan on the protein is reffered to as 'glycan shield' because it contributes to hide protein sequence from adaptive immune system.</text>
</comment>
<feature type="coiled-coil region" evidence="33">
    <location>
        <begin position="631"/>
        <end position="665"/>
    </location>
</feature>
<keyword evidence="21 33" id="KW-1164">Virus endocytosis by host</keyword>
<dbReference type="Gene3D" id="2.170.40.20">
    <property type="entry name" value="Human immunodeficiency virus 1, Gp160, envelope glycoprotein"/>
    <property type="match status" value="2"/>
</dbReference>
<evidence type="ECO:0000256" key="18">
    <source>
        <dbReference type="ARBA" id="ARBA00022844"/>
    </source>
</evidence>
<keyword evidence="22 33" id="KW-1133">Transmembrane helix</keyword>
<evidence type="ECO:0000256" key="9">
    <source>
        <dbReference type="ARBA" id="ARBA00022511"/>
    </source>
</evidence>
<dbReference type="Pfam" id="PF00516">
    <property type="entry name" value="GP120"/>
    <property type="match status" value="1"/>
</dbReference>
<dbReference type="FunFam" id="1.20.5.490:FF:000001">
    <property type="entry name" value="Envelope glycoprotein gp160"/>
    <property type="match status" value="1"/>
</dbReference>
<dbReference type="HAMAP" id="MF_04083">
    <property type="entry name" value="HIV_ENV"/>
    <property type="match status" value="1"/>
</dbReference>
<keyword evidence="18 33" id="KW-0946">Virion</keyword>
<feature type="region of interest" description="Immunosuppression" evidence="33">
    <location>
        <begin position="572"/>
        <end position="590"/>
    </location>
</feature>
<keyword evidence="13 33" id="KW-0165">Cleavage on pair of basic residues</keyword>
<keyword evidence="11 33" id="KW-0945">Host-virus interaction</keyword>
<feature type="region of interest" description="V2" evidence="33">
    <location>
        <begin position="156"/>
        <end position="195"/>
    </location>
</feature>
<feature type="region of interest" description="CD4-binding loop" evidence="33">
    <location>
        <begin position="362"/>
        <end position="372"/>
    </location>
</feature>
<keyword evidence="19 33" id="KW-1043">Host membrane</keyword>
<feature type="topological domain" description="Cytoplasmic" evidence="33">
    <location>
        <begin position="704"/>
        <end position="850"/>
    </location>
</feature>
<dbReference type="GO" id="GO:0019064">
    <property type="term" value="P:fusion of virus membrane with host plasma membrane"/>
    <property type="evidence" value="ECO:0007669"/>
    <property type="project" value="UniProtKB-UniRule"/>
</dbReference>
<feature type="region of interest" description="MPER; binding to GalCer" evidence="33">
    <location>
        <begin position="660"/>
        <end position="681"/>
    </location>
</feature>
<keyword evidence="28 33" id="KW-0325">Glycoprotein</keyword>
<dbReference type="GO" id="GO:0075512">
    <property type="term" value="P:clathrin-dependent endocytosis of virus by host cell"/>
    <property type="evidence" value="ECO:0007669"/>
    <property type="project" value="UniProtKB-UniRule"/>
</dbReference>
<keyword evidence="20 33" id="KW-0261">Viral envelope protein</keyword>
<evidence type="ECO:0000259" key="36">
    <source>
        <dbReference type="Pfam" id="PF00516"/>
    </source>
</evidence>
<dbReference type="GO" id="GO:0052031">
    <property type="term" value="P:symbiont-mediated perturbation of host defense response"/>
    <property type="evidence" value="ECO:0007669"/>
    <property type="project" value="UniProtKB-UniRule"/>
</dbReference>
<evidence type="ECO:0000256" key="17">
    <source>
        <dbReference type="ARBA" id="ARBA00022804"/>
    </source>
</evidence>
<feature type="disulfide bond" evidence="33">
    <location>
        <begin position="596"/>
        <end position="602"/>
    </location>
</feature>
<keyword evidence="17 33" id="KW-1161">Viral attachment to host cell</keyword>
<comment type="domain">
    <text evidence="33">The YXXL motif is involved in determining the exact site of viral release at the surface of infected mononuclear cells and promotes endocytosis. YXXL and di-leucine endocytosis motifs interact directly or indirectly with the clathrin adapter complexes, opperate independently, and their activities are not additive.</text>
</comment>
<feature type="region of interest" description="V1" evidence="33">
    <location>
        <begin position="130"/>
        <end position="155"/>
    </location>
</feature>
<evidence type="ECO:0000256" key="11">
    <source>
        <dbReference type="ARBA" id="ARBA00022581"/>
    </source>
</evidence>
<dbReference type="InterPro" id="IPR000777">
    <property type="entry name" value="HIV1_Gp120"/>
</dbReference>
<comment type="PTM">
    <text evidence="33">Specific enzymatic cleavages in vivo yield mature proteins. Envelope glycoproteins are synthesized as a inactive precursor that is heavily N-glycosylated and processed likely by host cell furin in the Golgi to yield the mature SU and TM proteins. The cleavage site between SU and TM requires the minimal sequence [KR]-X-[KR]-R. About 2 of the 9 disulfide bonds of gp41 are reduced by P4HB/PDI, following binding to CD4 receptor.</text>
</comment>
<keyword evidence="24 33" id="KW-0175">Coiled coil</keyword>
<evidence type="ECO:0000256" key="3">
    <source>
        <dbReference type="ARBA" id="ARBA00004505"/>
    </source>
</evidence>
<feature type="chain" id="PRO_5023436641" description="Envelope glycoprotein gp160" evidence="33">
    <location>
        <begin position="32"/>
        <end position="850"/>
    </location>
</feature>
<dbReference type="Gene3D" id="1.10.287.210">
    <property type="match status" value="1"/>
</dbReference>
<dbReference type="GO" id="GO:0019082">
    <property type="term" value="P:viral protein processing"/>
    <property type="evidence" value="ECO:0007669"/>
    <property type="project" value="UniProtKB-UniRule"/>
</dbReference>
<feature type="domain" description="Human immunodeficiency virus 1 envelope glycoprotein Gp120" evidence="36">
    <location>
        <begin position="33"/>
        <end position="509"/>
    </location>
</feature>
<feature type="disulfide bond" evidence="33">
    <location>
        <begin position="217"/>
        <end position="246"/>
    </location>
</feature>
<dbReference type="GO" id="GO:1903908">
    <property type="term" value="P:positive regulation of plasma membrane raft polarization"/>
    <property type="evidence" value="ECO:0007669"/>
    <property type="project" value="UniProtKB-UniRule"/>
</dbReference>
<feature type="lipid moiety-binding region" description="S-palmitoyl cysteine; by host" evidence="33">
    <location>
        <position position="762"/>
    </location>
</feature>
<comment type="subunit">
    <text evidence="32">The mature envelope protein (Env) consists of a homotrimer of non-covalently associated gp120-gp41 heterodimers. The resulting complex protrudes from the virus surface as a spike. There seems to be as few as 10 spikes on the average virion. Interacts with host CD4, CCR5 and CXCR4. Gp120 also interacts with the C-type lectins CD209/DC-SIGN and CLEC4M/DC-SIGNR (collectively referred to as DC-SIGN(R)). Gp120 and gp41 interact with GalCer. Gp120 interacts with host ITGA4/ITGB7 complex; on CD4+ T-cells, this interaction results in rapid activation of integrin ITGAL/LFA-1, which facilitates efficient cell-to-cell spreading of HIV-1. Gp120 interacts with cell-associated heparan sulfate; this interaction increases virus infectivity on permissive cells and may be involved in infection of CD4- cells.</text>
</comment>
<dbReference type="GO" id="GO:0055036">
    <property type="term" value="C:virion membrane"/>
    <property type="evidence" value="ECO:0007669"/>
    <property type="project" value="UniProtKB-SubCell"/>
</dbReference>
<feature type="short sequence motif" description="Di-leucine internalization motif" evidence="33">
    <location>
        <begin position="849"/>
        <end position="850"/>
    </location>
</feature>
<reference evidence="38" key="1">
    <citation type="journal article" date="2011" name="PLoS ONE">
        <title>Resistance to the CCR5 Inhibitor 5P12-RANTES Requires a Difficult Evolution from CCR5 to CXCR4 Coreceptor Use.</title>
        <authorList>
            <person name="Nedellec R."/>
            <person name="Coetzer M."/>
            <person name="Lederman M.M."/>
            <person name="Offord R.E."/>
            <person name="Hartley O."/>
            <person name="Mosier D.E."/>
        </authorList>
    </citation>
    <scope>NUCLEOTIDE SEQUENCE</scope>
</reference>
<keyword evidence="23 33" id="KW-1039">Host endosome</keyword>
<comment type="function">
    <text evidence="33">Transmembrane protein gp41: Acts as a class I viral fusion protein. Under the current model, the protein has at least 3 conformational states: pre-fusion native state, pre-hairpin intermediate state, and post-fusion hairpin state. During fusion of viral and target intracellular membranes, the coiled coil regions (heptad repeats) assume a trimer-of-hairpins structure, positioning the fusion peptide in close proximity to the C-terminal region of the ectodomain. The formation of this structure appears to drive apposition and subsequent fusion of viral and target cell membranes. Complete fusion occurs in host cell endosomes and is dynamin-dependent, however some lipid transfer might occur at the plasma membrane. The virus undergoes clathrin-dependent internalization long before endosomal fusion, thus minimizing the surface exposure of conserved viral epitopes during fusion and reducing the efficacy of inhibitors targeting these epitopes. Membranes fusion leads to delivery of the nucleocapsid into the cytoplasm.</text>
</comment>
<dbReference type="GO" id="GO:0039654">
    <property type="term" value="P:fusion of virus membrane with host endosome membrane"/>
    <property type="evidence" value="ECO:0007669"/>
    <property type="project" value="UniProtKB-UniRule"/>
</dbReference>
<dbReference type="GO" id="GO:0005198">
    <property type="term" value="F:structural molecule activity"/>
    <property type="evidence" value="ECO:0007669"/>
    <property type="project" value="UniProtKB-UniRule"/>
</dbReference>
<keyword evidence="27 33" id="KW-1015">Disulfide bond</keyword>
<keyword evidence="9 33" id="KW-1032">Host cell membrane</keyword>
<keyword evidence="30 33" id="KW-0449">Lipoprotein</keyword>
<comment type="domain">
    <text evidence="33 34">The 17 amino acids long immunosuppressive region is present in many retroviral envelope proteins. Synthetic peptides derived from this relatively conserved sequence inhibit immune function in vitro and in vivo.</text>
</comment>
<organismHost>
    <name type="scientific">Homo sapiens</name>
    <name type="common">Human</name>
    <dbReference type="NCBI Taxonomy" id="9606"/>
</organismHost>
<dbReference type="FunFam" id="2.170.40.20:FF:000003">
    <property type="entry name" value="Envelope glycoprotein gp160"/>
    <property type="match status" value="1"/>
</dbReference>
<keyword evidence="26 33" id="KW-0564">Palmitate</keyword>
<evidence type="ECO:0000256" key="21">
    <source>
        <dbReference type="ARBA" id="ARBA00022890"/>
    </source>
</evidence>
<dbReference type="FunFam" id="1.10.287.210:FF:000001">
    <property type="entry name" value="Envelope glycoprotein gp160"/>
    <property type="match status" value="1"/>
</dbReference>
<evidence type="ECO:0000256" key="25">
    <source>
        <dbReference type="ARBA" id="ARBA00023136"/>
    </source>
</evidence>
<feature type="chain" id="PRO_5023436642" description="Transmembrane protein gp41" evidence="33">
    <location>
        <begin position="510"/>
        <end position="850"/>
    </location>
</feature>
<name>G1FEC7_HV1</name>
<evidence type="ECO:0000256" key="6">
    <source>
        <dbReference type="ARBA" id="ARBA00004650"/>
    </source>
</evidence>
<dbReference type="InterPro" id="IPR036377">
    <property type="entry name" value="Gp120_core_sf"/>
</dbReference>
<comment type="domain">
    <text evidence="33">The membrane proximal external region (MPER) present in gp41 is a tryptophan-rich region recognized by the antibodies 2F5, Z13, and 4E10. MPER seems to play a role in fusion.</text>
</comment>
<feature type="disulfide bond" evidence="33">
    <location>
        <begin position="130"/>
        <end position="156"/>
    </location>
</feature>
<evidence type="ECO:0000256" key="20">
    <source>
        <dbReference type="ARBA" id="ARBA00022879"/>
    </source>
</evidence>
<feature type="disulfide bond" evidence="33">
    <location>
        <begin position="118"/>
        <end position="204"/>
    </location>
</feature>
<evidence type="ECO:0000256" key="30">
    <source>
        <dbReference type="ARBA" id="ARBA00023288"/>
    </source>
</evidence>
<dbReference type="Pfam" id="PF00517">
    <property type="entry name" value="GP41"/>
    <property type="match status" value="1"/>
</dbReference>
<evidence type="ECO:0000256" key="12">
    <source>
        <dbReference type="ARBA" id="ARBA00022595"/>
    </source>
</evidence>